<reference evidence="2" key="1">
    <citation type="journal article" date="2019" name="Int. J. Syst. Evol. Microbiol.">
        <title>The Global Catalogue of Microorganisms (GCM) 10K type strain sequencing project: providing services to taxonomists for standard genome sequencing and annotation.</title>
        <authorList>
            <consortium name="The Broad Institute Genomics Platform"/>
            <consortium name="The Broad Institute Genome Sequencing Center for Infectious Disease"/>
            <person name="Wu L."/>
            <person name="Ma J."/>
        </authorList>
    </citation>
    <scope>NUCLEOTIDE SEQUENCE [LARGE SCALE GENOMIC DNA]</scope>
    <source>
        <strain evidence="2">CCUG 59129</strain>
    </source>
</reference>
<organism evidence="1 2">
    <name type="scientific">Paenibacillus chungangensis</name>
    <dbReference type="NCBI Taxonomy" id="696535"/>
    <lineage>
        <taxon>Bacteria</taxon>
        <taxon>Bacillati</taxon>
        <taxon>Bacillota</taxon>
        <taxon>Bacilli</taxon>
        <taxon>Bacillales</taxon>
        <taxon>Paenibacillaceae</taxon>
        <taxon>Paenibacillus</taxon>
    </lineage>
</organism>
<dbReference type="Proteomes" id="UP001596989">
    <property type="component" value="Unassembled WGS sequence"/>
</dbReference>
<evidence type="ECO:0000313" key="1">
    <source>
        <dbReference type="EMBL" id="MFD0959138.1"/>
    </source>
</evidence>
<evidence type="ECO:0000313" key="2">
    <source>
        <dbReference type="Proteomes" id="UP001596989"/>
    </source>
</evidence>
<keyword evidence="2" id="KW-1185">Reference proteome</keyword>
<protein>
    <submittedName>
        <fullName evidence="1">Uncharacterized protein</fullName>
    </submittedName>
</protein>
<sequence>MHNNPLIYTDPSGYVAESQELFDINLKINQHKTNWHHYNSLYINSVGSIKSYYKSLMDANSAAADLLREENSHLEGILKATQSVQTVQILTYSRYIISDGTKDSITVRVDGNNTVYYALPRDSISTGESIHVQSKANEEYGNQSKKIAGIMKLPSDGMKKIPIMTPADILLQVVGTAEVPTEGTTTTMASIEQLNEDYIATFVTQGGKVVDFVPWRDQYFGTKRPADIK</sequence>
<gene>
    <name evidence="1" type="ORF">ACFQ2I_07030</name>
</gene>
<dbReference type="RefSeq" id="WP_377563082.1">
    <property type="nucleotide sequence ID" value="NZ_JBHTJZ010000007.1"/>
</dbReference>
<accession>A0ABW3HNU0</accession>
<comment type="caution">
    <text evidence="1">The sequence shown here is derived from an EMBL/GenBank/DDBJ whole genome shotgun (WGS) entry which is preliminary data.</text>
</comment>
<proteinExistence type="predicted"/>
<dbReference type="EMBL" id="JBHTJZ010000007">
    <property type="protein sequence ID" value="MFD0959138.1"/>
    <property type="molecule type" value="Genomic_DNA"/>
</dbReference>
<name>A0ABW3HNU0_9BACL</name>